<organism evidence="2 3">
    <name type="scientific">Abeliophyllum distichum</name>
    <dbReference type="NCBI Taxonomy" id="126358"/>
    <lineage>
        <taxon>Eukaryota</taxon>
        <taxon>Viridiplantae</taxon>
        <taxon>Streptophyta</taxon>
        <taxon>Embryophyta</taxon>
        <taxon>Tracheophyta</taxon>
        <taxon>Spermatophyta</taxon>
        <taxon>Magnoliopsida</taxon>
        <taxon>eudicotyledons</taxon>
        <taxon>Gunneridae</taxon>
        <taxon>Pentapetalae</taxon>
        <taxon>asterids</taxon>
        <taxon>lamiids</taxon>
        <taxon>Lamiales</taxon>
        <taxon>Oleaceae</taxon>
        <taxon>Forsythieae</taxon>
        <taxon>Abeliophyllum</taxon>
    </lineage>
</organism>
<dbReference type="EMBL" id="JBFOLK010000002">
    <property type="protein sequence ID" value="KAL2534514.1"/>
    <property type="molecule type" value="Genomic_DNA"/>
</dbReference>
<evidence type="ECO:0000256" key="1">
    <source>
        <dbReference type="SAM" id="Coils"/>
    </source>
</evidence>
<keyword evidence="3" id="KW-1185">Reference proteome</keyword>
<dbReference type="Proteomes" id="UP001604336">
    <property type="component" value="Unassembled WGS sequence"/>
</dbReference>
<dbReference type="AlphaFoldDB" id="A0ABD1VB12"/>
<reference evidence="3" key="1">
    <citation type="submission" date="2024-07" db="EMBL/GenBank/DDBJ databases">
        <title>Two chromosome-level genome assemblies of Korean endemic species Abeliophyllum distichum and Forsythia ovata (Oleaceae).</title>
        <authorList>
            <person name="Jang H."/>
        </authorList>
    </citation>
    <scope>NUCLEOTIDE SEQUENCE [LARGE SCALE GENOMIC DNA]</scope>
</reference>
<name>A0ABD1VB12_9LAMI</name>
<protein>
    <submittedName>
        <fullName evidence="2">Uncharacterized protein</fullName>
    </submittedName>
</protein>
<sequence>MLPAYIASTVDTRNKFVGIRVAERLEKKSDGEILNSNHENTSRSSSRAWQANAKLKEELKKLKGLGAEVEKLKAEVAGKETEATMAVKSFKNSDEFKVLREEMFQAWVCALYDAIKLENLDWDLGCFDEADDEVCSS</sequence>
<comment type="caution">
    <text evidence="2">The sequence shown here is derived from an EMBL/GenBank/DDBJ whole genome shotgun (WGS) entry which is preliminary data.</text>
</comment>
<gene>
    <name evidence="2" type="ORF">Adt_07865</name>
</gene>
<proteinExistence type="predicted"/>
<evidence type="ECO:0000313" key="3">
    <source>
        <dbReference type="Proteomes" id="UP001604336"/>
    </source>
</evidence>
<feature type="coiled-coil region" evidence="1">
    <location>
        <begin position="52"/>
        <end position="82"/>
    </location>
</feature>
<accession>A0ABD1VB12</accession>
<keyword evidence="1" id="KW-0175">Coiled coil</keyword>
<evidence type="ECO:0000313" key="2">
    <source>
        <dbReference type="EMBL" id="KAL2534514.1"/>
    </source>
</evidence>